<proteinExistence type="predicted"/>
<evidence type="ECO:0000259" key="1">
    <source>
        <dbReference type="PROSITE" id="PS52001"/>
    </source>
</evidence>
<accession>A0A1I7T7Q4</accession>
<dbReference type="PANTHER" id="PTHR14710:SF2">
    <property type="entry name" value="GEM-ASSOCIATED PROTEIN 6"/>
    <property type="match status" value="1"/>
</dbReference>
<dbReference type="PROSITE" id="PS52001">
    <property type="entry name" value="AD"/>
    <property type="match status" value="1"/>
</dbReference>
<evidence type="ECO:0000313" key="2">
    <source>
        <dbReference type="Proteomes" id="UP000095282"/>
    </source>
</evidence>
<keyword evidence="2" id="KW-1185">Reference proteome</keyword>
<dbReference type="Gene3D" id="2.30.30.100">
    <property type="match status" value="1"/>
</dbReference>
<dbReference type="InterPro" id="IPR047574">
    <property type="entry name" value="AD"/>
</dbReference>
<evidence type="ECO:0000313" key="3">
    <source>
        <dbReference type="WBParaSite" id="Csp11.Scaffold534.g3223.t1"/>
    </source>
</evidence>
<dbReference type="PANTHER" id="PTHR14710">
    <property type="entry name" value="GEM-ASSOCIATED PROTEIN 6"/>
    <property type="match status" value="1"/>
</dbReference>
<dbReference type="Proteomes" id="UP000095282">
    <property type="component" value="Unplaced"/>
</dbReference>
<sequence>MLSDNDIWYLLGHKVQIELDTGDVRRNESTTGHLMTRDPVSHSLVIAKLDEENCVKEVEWIPSSSVKSLKPLEDTKNNPDEVNTIFDKYLEEKESDSSDSEETIKNRGLKVISYLKSHHLDVDEKPNGTFIIAGTVRFERPYNTDNFYCDIPIVLKRILKLVGDIDT</sequence>
<dbReference type="GO" id="GO:0000245">
    <property type="term" value="P:spliceosomal complex assembly"/>
    <property type="evidence" value="ECO:0007669"/>
    <property type="project" value="InterPro"/>
</dbReference>
<dbReference type="GO" id="GO:0005634">
    <property type="term" value="C:nucleus"/>
    <property type="evidence" value="ECO:0007669"/>
    <property type="project" value="InterPro"/>
</dbReference>
<dbReference type="STRING" id="1561998.A0A1I7T7Q4"/>
<dbReference type="WBParaSite" id="Csp11.Scaffold534.g3223.t1">
    <property type="protein sequence ID" value="Csp11.Scaffold534.g3223.t1"/>
    <property type="gene ID" value="Csp11.Scaffold534.g3223"/>
</dbReference>
<feature type="domain" description="AD" evidence="1">
    <location>
        <begin position="75"/>
        <end position="167"/>
    </location>
</feature>
<dbReference type="GO" id="GO:0032797">
    <property type="term" value="C:SMN complex"/>
    <property type="evidence" value="ECO:0007669"/>
    <property type="project" value="TreeGrafter"/>
</dbReference>
<reference evidence="3" key="1">
    <citation type="submission" date="2016-11" db="UniProtKB">
        <authorList>
            <consortium name="WormBaseParasite"/>
        </authorList>
    </citation>
    <scope>IDENTIFICATION</scope>
</reference>
<protein>
    <submittedName>
        <fullName evidence="3">SEC63 domain-containing protein</fullName>
    </submittedName>
</protein>
<dbReference type="eggNOG" id="ENOG502SDJK">
    <property type="taxonomic scope" value="Eukaryota"/>
</dbReference>
<dbReference type="GO" id="GO:0000387">
    <property type="term" value="P:spliceosomal snRNP assembly"/>
    <property type="evidence" value="ECO:0007669"/>
    <property type="project" value="TreeGrafter"/>
</dbReference>
<dbReference type="AlphaFoldDB" id="A0A1I7T7Q4"/>
<organism evidence="2 3">
    <name type="scientific">Caenorhabditis tropicalis</name>
    <dbReference type="NCBI Taxonomy" id="1561998"/>
    <lineage>
        <taxon>Eukaryota</taxon>
        <taxon>Metazoa</taxon>
        <taxon>Ecdysozoa</taxon>
        <taxon>Nematoda</taxon>
        <taxon>Chromadorea</taxon>
        <taxon>Rhabditida</taxon>
        <taxon>Rhabditina</taxon>
        <taxon>Rhabditomorpha</taxon>
        <taxon>Rhabditoidea</taxon>
        <taxon>Rhabditidae</taxon>
        <taxon>Peloderinae</taxon>
        <taxon>Caenorhabditis</taxon>
    </lineage>
</organism>
<name>A0A1I7T7Q4_9PELO</name>
<dbReference type="InterPro" id="IPR009422">
    <property type="entry name" value="Gemin6"/>
</dbReference>